<keyword evidence="2" id="KW-1185">Reference proteome</keyword>
<dbReference type="AlphaFoldDB" id="A0A509EG96"/>
<accession>A0A509EG96</accession>
<organism evidence="1 2">
    <name type="scientific">Methylobacterium symbioticum</name>
    <dbReference type="NCBI Taxonomy" id="2584084"/>
    <lineage>
        <taxon>Bacteria</taxon>
        <taxon>Pseudomonadati</taxon>
        <taxon>Pseudomonadota</taxon>
        <taxon>Alphaproteobacteria</taxon>
        <taxon>Hyphomicrobiales</taxon>
        <taxon>Methylobacteriaceae</taxon>
        <taxon>Methylobacterium</taxon>
    </lineage>
</organism>
<dbReference type="RefSeq" id="WP_185156879.1">
    <property type="nucleotide sequence ID" value="NZ_CABFPH010000042.1"/>
</dbReference>
<dbReference type="Proteomes" id="UP000410984">
    <property type="component" value="Unassembled WGS sequence"/>
</dbReference>
<reference evidence="1 2" key="1">
    <citation type="submission" date="2019-06" db="EMBL/GenBank/DDBJ databases">
        <authorList>
            <person name="Rodrigo-Torres L."/>
            <person name="Arahal R. D."/>
            <person name="Lucena T."/>
        </authorList>
    </citation>
    <scope>NUCLEOTIDE SEQUENCE [LARGE SCALE GENOMIC DNA]</scope>
    <source>
        <strain evidence="1 2">SB0023/3</strain>
    </source>
</reference>
<dbReference type="PANTHER" id="PTHR37463:SF1">
    <property type="entry name" value="DUF2256 DOMAIN-CONTAINING PROTEIN"/>
    <property type="match status" value="1"/>
</dbReference>
<sequence length="58" mass="7032">MPPMRRKGDLPVKTCAQCGRPFAWRKKWERVWDAVRYCSDRCRTEARRQRVQEPERPG</sequence>
<evidence type="ECO:0000313" key="1">
    <source>
        <dbReference type="EMBL" id="VUD72485.1"/>
    </source>
</evidence>
<name>A0A509EG96_9HYPH</name>
<dbReference type="PIRSF" id="PIRSF037205">
    <property type="entry name" value="UCP037205"/>
    <property type="match status" value="1"/>
</dbReference>
<dbReference type="Pfam" id="PF10013">
    <property type="entry name" value="DUF2256"/>
    <property type="match status" value="1"/>
</dbReference>
<evidence type="ECO:0000313" key="2">
    <source>
        <dbReference type="Proteomes" id="UP000410984"/>
    </source>
</evidence>
<gene>
    <name evidence="1" type="ORF">MET9862_03084</name>
</gene>
<dbReference type="PANTHER" id="PTHR37463">
    <property type="entry name" value="GSL3115 PROTEIN"/>
    <property type="match status" value="1"/>
</dbReference>
<protein>
    <recommendedName>
        <fullName evidence="3">DUF2256 domain-containing protein</fullName>
    </recommendedName>
</protein>
<proteinExistence type="predicted"/>
<dbReference type="EMBL" id="CABFPH010000042">
    <property type="protein sequence ID" value="VUD72485.1"/>
    <property type="molecule type" value="Genomic_DNA"/>
</dbReference>
<dbReference type="InterPro" id="IPR017136">
    <property type="entry name" value="UCP037205"/>
</dbReference>
<evidence type="ECO:0008006" key="3">
    <source>
        <dbReference type="Google" id="ProtNLM"/>
    </source>
</evidence>